<dbReference type="NCBIfam" id="NF045471">
    <property type="entry name" value="Opp3B"/>
    <property type="match status" value="1"/>
</dbReference>
<evidence type="ECO:0000256" key="1">
    <source>
        <dbReference type="ARBA" id="ARBA00004651"/>
    </source>
</evidence>
<evidence type="ECO:0000256" key="3">
    <source>
        <dbReference type="ARBA" id="ARBA00022475"/>
    </source>
</evidence>
<gene>
    <name evidence="9" type="ORF">GJU40_15805</name>
</gene>
<comment type="subcellular location">
    <subcellularLocation>
        <location evidence="1 7">Cell membrane</location>
        <topology evidence="1 7">Multi-pass membrane protein</topology>
    </subcellularLocation>
</comment>
<feature type="transmembrane region" description="Helical" evidence="7">
    <location>
        <begin position="173"/>
        <end position="191"/>
    </location>
</feature>
<feature type="transmembrane region" description="Helical" evidence="7">
    <location>
        <begin position="9"/>
        <end position="30"/>
    </location>
</feature>
<feature type="transmembrane region" description="Helical" evidence="7">
    <location>
        <begin position="278"/>
        <end position="298"/>
    </location>
</feature>
<feature type="domain" description="ABC transmembrane type-1" evidence="8">
    <location>
        <begin position="94"/>
        <end position="295"/>
    </location>
</feature>
<keyword evidence="6 7" id="KW-0472">Membrane</keyword>
<dbReference type="InterPro" id="IPR000515">
    <property type="entry name" value="MetI-like"/>
</dbReference>
<evidence type="ECO:0000256" key="2">
    <source>
        <dbReference type="ARBA" id="ARBA00022448"/>
    </source>
</evidence>
<dbReference type="Pfam" id="PF00528">
    <property type="entry name" value="BPD_transp_1"/>
    <property type="match status" value="1"/>
</dbReference>
<dbReference type="InterPro" id="IPR045621">
    <property type="entry name" value="BPD_transp_1_N"/>
</dbReference>
<reference evidence="9 10" key="1">
    <citation type="submission" date="2019-11" db="EMBL/GenBank/DDBJ databases">
        <title>Bacillus lacus genome.</title>
        <authorList>
            <person name="Allen C.J."/>
            <person name="Newman J.D."/>
        </authorList>
    </citation>
    <scope>NUCLEOTIDE SEQUENCE [LARGE SCALE GENOMIC DNA]</scope>
    <source>
        <strain evidence="9 10">KCTC 33946</strain>
    </source>
</reference>
<evidence type="ECO:0000256" key="6">
    <source>
        <dbReference type="ARBA" id="ARBA00023136"/>
    </source>
</evidence>
<evidence type="ECO:0000256" key="4">
    <source>
        <dbReference type="ARBA" id="ARBA00022692"/>
    </source>
</evidence>
<dbReference type="Gene3D" id="1.10.3720.10">
    <property type="entry name" value="MetI-like"/>
    <property type="match status" value="1"/>
</dbReference>
<keyword evidence="10" id="KW-1185">Reference proteome</keyword>
<dbReference type="PANTHER" id="PTHR43163:SF6">
    <property type="entry name" value="DIPEPTIDE TRANSPORT SYSTEM PERMEASE PROTEIN DPPB-RELATED"/>
    <property type="match status" value="1"/>
</dbReference>
<dbReference type="AlphaFoldDB" id="A0A7X2LYI4"/>
<evidence type="ECO:0000313" key="9">
    <source>
        <dbReference type="EMBL" id="MRX73610.1"/>
    </source>
</evidence>
<feature type="transmembrane region" description="Helical" evidence="7">
    <location>
        <begin position="98"/>
        <end position="121"/>
    </location>
</feature>
<name>A0A7X2LYI4_9BACI</name>
<evidence type="ECO:0000313" key="10">
    <source>
        <dbReference type="Proteomes" id="UP000448867"/>
    </source>
</evidence>
<comment type="similarity">
    <text evidence="7">Belongs to the binding-protein-dependent transport system permease family.</text>
</comment>
<feature type="transmembrane region" description="Helical" evidence="7">
    <location>
        <begin position="226"/>
        <end position="248"/>
    </location>
</feature>
<accession>A0A7X2LYI4</accession>
<keyword evidence="5 7" id="KW-1133">Transmembrane helix</keyword>
<protein>
    <submittedName>
        <fullName evidence="9">ABC transporter permease subunit</fullName>
    </submittedName>
</protein>
<dbReference type="Pfam" id="PF19300">
    <property type="entry name" value="BPD_transp_1_N"/>
    <property type="match status" value="1"/>
</dbReference>
<dbReference type="CDD" id="cd06261">
    <property type="entry name" value="TM_PBP2"/>
    <property type="match status" value="1"/>
</dbReference>
<dbReference type="GO" id="GO:0005886">
    <property type="term" value="C:plasma membrane"/>
    <property type="evidence" value="ECO:0007669"/>
    <property type="project" value="UniProtKB-SubCell"/>
</dbReference>
<evidence type="ECO:0000256" key="7">
    <source>
        <dbReference type="RuleBase" id="RU363032"/>
    </source>
</evidence>
<sequence>MVRYLAQRIFYMLLTLFIIASLTFFLMKLIPGTPFANANKLTPAQLQIMIDKYGLDQPVPVQYFNYMANIVRGDLGISFQFNNTPVTDLIINRMGPSLILGFQAMLVGTILGILLGILGALRQNTWVDYGSTFFAVIGKSIPSFVFAGLLQYYLALKLGLFPVLFWKGFEYSILPTIALAMFPISIAARFMRTEMIEVLGSDYITLAKAKGASYWEIAIKHALRNALIPVVTVLGPLTVSLMTGSLVIERIFAIPGIGEQFVKSINVLDYPVIMGTNLVFAALFVFIVLVVDLLYGVIDPRIRVAGGKQ</sequence>
<organism evidence="9 10">
    <name type="scientific">Metabacillus lacus</name>
    <dbReference type="NCBI Taxonomy" id="1983721"/>
    <lineage>
        <taxon>Bacteria</taxon>
        <taxon>Bacillati</taxon>
        <taxon>Bacillota</taxon>
        <taxon>Bacilli</taxon>
        <taxon>Bacillales</taxon>
        <taxon>Bacillaceae</taxon>
        <taxon>Metabacillus</taxon>
    </lineage>
</organism>
<dbReference type="EMBL" id="WKKI01000039">
    <property type="protein sequence ID" value="MRX73610.1"/>
    <property type="molecule type" value="Genomic_DNA"/>
</dbReference>
<keyword evidence="2 7" id="KW-0813">Transport</keyword>
<keyword evidence="3" id="KW-1003">Cell membrane</keyword>
<evidence type="ECO:0000259" key="8">
    <source>
        <dbReference type="PROSITE" id="PS50928"/>
    </source>
</evidence>
<keyword evidence="4 7" id="KW-0812">Transmembrane</keyword>
<comment type="caution">
    <text evidence="9">The sequence shown here is derived from an EMBL/GenBank/DDBJ whole genome shotgun (WGS) entry which is preliminary data.</text>
</comment>
<dbReference type="PROSITE" id="PS50928">
    <property type="entry name" value="ABC_TM1"/>
    <property type="match status" value="1"/>
</dbReference>
<evidence type="ECO:0000256" key="5">
    <source>
        <dbReference type="ARBA" id="ARBA00022989"/>
    </source>
</evidence>
<dbReference type="PANTHER" id="PTHR43163">
    <property type="entry name" value="DIPEPTIDE TRANSPORT SYSTEM PERMEASE PROTEIN DPPB-RELATED"/>
    <property type="match status" value="1"/>
</dbReference>
<dbReference type="SUPFAM" id="SSF161098">
    <property type="entry name" value="MetI-like"/>
    <property type="match status" value="1"/>
</dbReference>
<feature type="transmembrane region" description="Helical" evidence="7">
    <location>
        <begin position="133"/>
        <end position="153"/>
    </location>
</feature>
<dbReference type="InterPro" id="IPR035906">
    <property type="entry name" value="MetI-like_sf"/>
</dbReference>
<proteinExistence type="inferred from homology"/>
<dbReference type="OrthoDB" id="9773683at2"/>
<dbReference type="RefSeq" id="WP_154309072.1">
    <property type="nucleotide sequence ID" value="NZ_WKKI01000039.1"/>
</dbReference>
<dbReference type="Proteomes" id="UP000448867">
    <property type="component" value="Unassembled WGS sequence"/>
</dbReference>
<dbReference type="GO" id="GO:0055085">
    <property type="term" value="P:transmembrane transport"/>
    <property type="evidence" value="ECO:0007669"/>
    <property type="project" value="InterPro"/>
</dbReference>